<accession>A0A099T4K4</accession>
<sequence length="61" mass="7139">MSKSRRGEVLRNIALVSQILFIMQVCFTIKIDLTNRSAFFETERVTDRSNFFTNTILATFF</sequence>
<gene>
    <name evidence="2" type="ORF">LI82_00985</name>
</gene>
<feature type="transmembrane region" description="Helical" evidence="1">
    <location>
        <begin position="12"/>
        <end position="31"/>
    </location>
</feature>
<protein>
    <submittedName>
        <fullName evidence="2">Uncharacterized protein</fullName>
    </submittedName>
</protein>
<organism evidence="2 3">
    <name type="scientific">Methanococcoides methylutens</name>
    <dbReference type="NCBI Taxonomy" id="2226"/>
    <lineage>
        <taxon>Archaea</taxon>
        <taxon>Methanobacteriati</taxon>
        <taxon>Methanobacteriota</taxon>
        <taxon>Stenosarchaea group</taxon>
        <taxon>Methanomicrobia</taxon>
        <taxon>Methanosarcinales</taxon>
        <taxon>Methanosarcinaceae</taxon>
        <taxon>Methanococcoides</taxon>
    </lineage>
</organism>
<name>A0A099T4K4_METMT</name>
<keyword evidence="1" id="KW-0812">Transmembrane</keyword>
<comment type="caution">
    <text evidence="2">The sequence shown here is derived from an EMBL/GenBank/DDBJ whole genome shotgun (WGS) entry which is preliminary data.</text>
</comment>
<dbReference type="Proteomes" id="UP000029859">
    <property type="component" value="Unassembled WGS sequence"/>
</dbReference>
<evidence type="ECO:0000256" key="1">
    <source>
        <dbReference type="SAM" id="Phobius"/>
    </source>
</evidence>
<proteinExistence type="predicted"/>
<evidence type="ECO:0000313" key="3">
    <source>
        <dbReference type="Proteomes" id="UP000029859"/>
    </source>
</evidence>
<dbReference type="AlphaFoldDB" id="A0A099T4K4"/>
<reference evidence="2 3" key="1">
    <citation type="submission" date="2014-09" db="EMBL/GenBank/DDBJ databases">
        <title>Draft genome sequence of an obligately methylotrophic methanogen, Methanococcoides methylutens, isolated from marine sediment.</title>
        <authorList>
            <person name="Guan Y."/>
            <person name="Ngugi D.K."/>
            <person name="Blom J."/>
            <person name="Ali S."/>
            <person name="Ferry J.G."/>
            <person name="Stingl U."/>
        </authorList>
    </citation>
    <scope>NUCLEOTIDE SEQUENCE [LARGE SCALE GENOMIC DNA]</scope>
    <source>
        <strain evidence="2 3">DSM 2657</strain>
    </source>
</reference>
<keyword evidence="1" id="KW-1133">Transmembrane helix</keyword>
<keyword evidence="3" id="KW-1185">Reference proteome</keyword>
<dbReference type="EMBL" id="JRHO01000002">
    <property type="protein sequence ID" value="KGK99804.1"/>
    <property type="molecule type" value="Genomic_DNA"/>
</dbReference>
<keyword evidence="1" id="KW-0472">Membrane</keyword>
<evidence type="ECO:0000313" key="2">
    <source>
        <dbReference type="EMBL" id="KGK99804.1"/>
    </source>
</evidence>